<dbReference type="Proteomes" id="UP000827724">
    <property type="component" value="Unassembled WGS sequence"/>
</dbReference>
<evidence type="ECO:0000313" key="1">
    <source>
        <dbReference type="EMBL" id="KAH6610671.1"/>
    </source>
</evidence>
<proteinExistence type="predicted"/>
<reference evidence="1" key="1">
    <citation type="submission" date="2021-08" db="EMBL/GenBank/DDBJ databases">
        <title>Chromosome-Level Trichoderma cornu-damae using Hi-C Data.</title>
        <authorList>
            <person name="Kim C.S."/>
        </authorList>
    </citation>
    <scope>NUCLEOTIDE SEQUENCE</scope>
    <source>
        <strain evidence="1">KA19-0412C</strain>
    </source>
</reference>
<keyword evidence="2" id="KW-1185">Reference proteome</keyword>
<dbReference type="AlphaFoldDB" id="A0A9P8TWK4"/>
<sequence>MHTRGSGEIEAMIPVNGRHASQMESVTHPTAPIETVTNMTLISLFVRNCSRITSLQAWVTEPSIRTHRTSAASSARCTMIKLETQDENTTLRSEYAGQDFFDNCFGFAGDDLHAARRLIRLAAILYHLLYGS</sequence>
<protein>
    <submittedName>
        <fullName evidence="1">Uncharacterized protein</fullName>
    </submittedName>
</protein>
<dbReference type="EMBL" id="JAIWOZ010000001">
    <property type="protein sequence ID" value="KAH6610671.1"/>
    <property type="molecule type" value="Genomic_DNA"/>
</dbReference>
<accession>A0A9P8TWK4</accession>
<organism evidence="1 2">
    <name type="scientific">Trichoderma cornu-damae</name>
    <dbReference type="NCBI Taxonomy" id="654480"/>
    <lineage>
        <taxon>Eukaryota</taxon>
        <taxon>Fungi</taxon>
        <taxon>Dikarya</taxon>
        <taxon>Ascomycota</taxon>
        <taxon>Pezizomycotina</taxon>
        <taxon>Sordariomycetes</taxon>
        <taxon>Hypocreomycetidae</taxon>
        <taxon>Hypocreales</taxon>
        <taxon>Hypocreaceae</taxon>
        <taxon>Trichoderma</taxon>
    </lineage>
</organism>
<evidence type="ECO:0000313" key="2">
    <source>
        <dbReference type="Proteomes" id="UP000827724"/>
    </source>
</evidence>
<comment type="caution">
    <text evidence="1">The sequence shown here is derived from an EMBL/GenBank/DDBJ whole genome shotgun (WGS) entry which is preliminary data.</text>
</comment>
<gene>
    <name evidence="1" type="ORF">Trco_000691</name>
</gene>
<name>A0A9P8TWK4_9HYPO</name>